<comment type="caution">
    <text evidence="2">The sequence shown here is derived from an EMBL/GenBank/DDBJ whole genome shotgun (WGS) entry which is preliminary data.</text>
</comment>
<evidence type="ECO:0000313" key="3">
    <source>
        <dbReference type="Proteomes" id="UP001054252"/>
    </source>
</evidence>
<dbReference type="Pfam" id="PF03140">
    <property type="entry name" value="DUF247"/>
    <property type="match status" value="2"/>
</dbReference>
<dbReference type="InterPro" id="IPR004158">
    <property type="entry name" value="DUF247_pln"/>
</dbReference>
<keyword evidence="1" id="KW-1133">Transmembrane helix</keyword>
<dbReference type="Proteomes" id="UP001054252">
    <property type="component" value="Unassembled WGS sequence"/>
</dbReference>
<evidence type="ECO:0000256" key="1">
    <source>
        <dbReference type="SAM" id="Phobius"/>
    </source>
</evidence>
<dbReference type="EMBL" id="BPVZ01000026">
    <property type="protein sequence ID" value="GKV06846.1"/>
    <property type="molecule type" value="Genomic_DNA"/>
</dbReference>
<accession>A0AAV5IYA4</accession>
<feature type="transmembrane region" description="Helical" evidence="1">
    <location>
        <begin position="607"/>
        <end position="628"/>
    </location>
</feature>
<name>A0AAV5IYA4_9ROSI</name>
<dbReference type="PANTHER" id="PTHR31170:SF25">
    <property type="entry name" value="BNAA09G04570D PROTEIN"/>
    <property type="match status" value="1"/>
</dbReference>
<gene>
    <name evidence="2" type="ORF">SLEP1_g18673</name>
</gene>
<proteinExistence type="predicted"/>
<organism evidence="2 3">
    <name type="scientific">Rubroshorea leprosula</name>
    <dbReference type="NCBI Taxonomy" id="152421"/>
    <lineage>
        <taxon>Eukaryota</taxon>
        <taxon>Viridiplantae</taxon>
        <taxon>Streptophyta</taxon>
        <taxon>Embryophyta</taxon>
        <taxon>Tracheophyta</taxon>
        <taxon>Spermatophyta</taxon>
        <taxon>Magnoliopsida</taxon>
        <taxon>eudicotyledons</taxon>
        <taxon>Gunneridae</taxon>
        <taxon>Pentapetalae</taxon>
        <taxon>rosids</taxon>
        <taxon>malvids</taxon>
        <taxon>Malvales</taxon>
        <taxon>Dipterocarpaceae</taxon>
        <taxon>Rubroshorea</taxon>
    </lineage>
</organism>
<evidence type="ECO:0000313" key="2">
    <source>
        <dbReference type="EMBL" id="GKV06846.1"/>
    </source>
</evidence>
<reference evidence="2 3" key="1">
    <citation type="journal article" date="2021" name="Commun. Biol.">
        <title>The genome of Shorea leprosula (Dipterocarpaceae) highlights the ecological relevance of drought in aseasonal tropical rainforests.</title>
        <authorList>
            <person name="Ng K.K.S."/>
            <person name="Kobayashi M.J."/>
            <person name="Fawcett J.A."/>
            <person name="Hatakeyama M."/>
            <person name="Paape T."/>
            <person name="Ng C.H."/>
            <person name="Ang C.C."/>
            <person name="Tnah L.H."/>
            <person name="Lee C.T."/>
            <person name="Nishiyama T."/>
            <person name="Sese J."/>
            <person name="O'Brien M.J."/>
            <person name="Copetti D."/>
            <person name="Mohd Noor M.I."/>
            <person name="Ong R.C."/>
            <person name="Putra M."/>
            <person name="Sireger I.Z."/>
            <person name="Indrioko S."/>
            <person name="Kosugi Y."/>
            <person name="Izuno A."/>
            <person name="Isagi Y."/>
            <person name="Lee S.L."/>
            <person name="Shimizu K.K."/>
        </authorList>
    </citation>
    <scope>NUCLEOTIDE SEQUENCE [LARGE SCALE GENOMIC DNA]</scope>
    <source>
        <strain evidence="2">214</strain>
    </source>
</reference>
<protein>
    <submittedName>
        <fullName evidence="2">Uncharacterized protein</fullName>
    </submittedName>
</protein>
<keyword evidence="1" id="KW-0472">Membrane</keyword>
<sequence length="636" mass="74050">MEDEHEAIDRLSTRIDEKLSSFSTVSLPMCFKVPNLLRQTNEKAYEPQIISIGPYHHGKDHLKGMEAHKIFYLNRLLQRRGETGVRKYVMALKVKEEKIRECYAEPLDHNIDGDALVEMMLLDGCFIIEIIREYQTWNLGELQERNGNFRNFNVESVVCDLLLVENQLPFFVLSELFHMTPEPNQENDEHEATDHLSIWIDHEKLSSFSTVSSSGCSIFRVPNLLRQTNEKAYEPHIISIGPYHHGKDHLKGMEVHKMHYLKRLLQRRGETSAHRYLMALKDEEKKIRECYAEPLNPKFDGDALAKMMILDGCFIIELIRENQTETQKIDVDFRNFNRFSLKRDLLLVENQLPFFVLTKLFQMTGGPNQENVQGFIPLALLFFSRVMPGYGNGLVIRDQNIKNLLGLVLDSWVPSLKARDNYRKISKEYGGWNFKYSATELHEAGIKFKKIDHEKIVIKPEIDEAGNEVIKMGNEKSFFDIKFENDVLWIPTIKMYAYTDSILRNFIVHEQCHNNDTRYVTDYVTFMDCLINTSKDVELLRHSGIIVNNGLGDDEVVATVFNKLCDSIVFSKKSFYSEIFIKVKGYREKKWNLWMANLKHNYFNTPWALISVLAAVSLLILAAVQTIYSHLSYYKR</sequence>
<keyword evidence="3" id="KW-1185">Reference proteome</keyword>
<keyword evidence="1" id="KW-0812">Transmembrane</keyword>
<dbReference type="PANTHER" id="PTHR31170">
    <property type="entry name" value="BNAC04G53230D PROTEIN"/>
    <property type="match status" value="1"/>
</dbReference>
<dbReference type="AlphaFoldDB" id="A0AAV5IYA4"/>